<keyword evidence="1" id="KW-0812">Transmembrane</keyword>
<feature type="transmembrane region" description="Helical" evidence="1">
    <location>
        <begin position="55"/>
        <end position="77"/>
    </location>
</feature>
<accession>A0A316GL03</accession>
<dbReference type="EMBL" id="QGGW01000002">
    <property type="protein sequence ID" value="PWK61337.1"/>
    <property type="molecule type" value="Genomic_DNA"/>
</dbReference>
<sequence>MALPLWDPLREAARTALADAGERAMTSLVAAALVAVASGLLLSAGLVALSRVIGFPLAACLLGAAFAGLALLVQLAGRARARRRADRIALATERATADLALARSLVRTARPILPVVAFLGAFLLARRG</sequence>
<gene>
    <name evidence="2" type="ORF">C7455_10222</name>
</gene>
<organism evidence="2 3">
    <name type="scientific">Roseicyclus mahoneyensis</name>
    <dbReference type="NCBI Taxonomy" id="164332"/>
    <lineage>
        <taxon>Bacteria</taxon>
        <taxon>Pseudomonadati</taxon>
        <taxon>Pseudomonadota</taxon>
        <taxon>Alphaproteobacteria</taxon>
        <taxon>Rhodobacterales</taxon>
        <taxon>Roseobacteraceae</taxon>
        <taxon>Roseicyclus</taxon>
    </lineage>
</organism>
<keyword evidence="1" id="KW-1133">Transmembrane helix</keyword>
<protein>
    <submittedName>
        <fullName evidence="2">Uncharacterized protein</fullName>
    </submittedName>
</protein>
<dbReference type="AlphaFoldDB" id="A0A316GL03"/>
<dbReference type="RefSeq" id="WP_109666232.1">
    <property type="nucleotide sequence ID" value="NZ_QGGW01000002.1"/>
</dbReference>
<evidence type="ECO:0000256" key="1">
    <source>
        <dbReference type="SAM" id="Phobius"/>
    </source>
</evidence>
<keyword evidence="3" id="KW-1185">Reference proteome</keyword>
<name>A0A316GL03_9RHOB</name>
<dbReference type="Proteomes" id="UP000245708">
    <property type="component" value="Unassembled WGS sequence"/>
</dbReference>
<proteinExistence type="predicted"/>
<evidence type="ECO:0000313" key="3">
    <source>
        <dbReference type="Proteomes" id="UP000245708"/>
    </source>
</evidence>
<evidence type="ECO:0000313" key="2">
    <source>
        <dbReference type="EMBL" id="PWK61337.1"/>
    </source>
</evidence>
<keyword evidence="1" id="KW-0472">Membrane</keyword>
<comment type="caution">
    <text evidence="2">The sequence shown here is derived from an EMBL/GenBank/DDBJ whole genome shotgun (WGS) entry which is preliminary data.</text>
</comment>
<feature type="transmembrane region" description="Helical" evidence="1">
    <location>
        <begin position="28"/>
        <end position="49"/>
    </location>
</feature>
<reference evidence="2 3" key="1">
    <citation type="submission" date="2018-05" db="EMBL/GenBank/DDBJ databases">
        <title>Genomic Encyclopedia of Type Strains, Phase IV (KMG-IV): sequencing the most valuable type-strain genomes for metagenomic binning, comparative biology and taxonomic classification.</title>
        <authorList>
            <person name="Goeker M."/>
        </authorList>
    </citation>
    <scope>NUCLEOTIDE SEQUENCE [LARGE SCALE GENOMIC DNA]</scope>
    <source>
        <strain evidence="2 3">DSM 16097</strain>
    </source>
</reference>